<protein>
    <submittedName>
        <fullName evidence="2">2,5-dihydroxypyridine 5,6-dioxygenase</fullName>
        <ecNumber evidence="2">1.13.11.9</ecNumber>
    </submittedName>
</protein>
<organism evidence="2 3">
    <name type="scientific">Ochrobactrum quorumnocens</name>
    <dbReference type="NCBI Taxonomy" id="271865"/>
    <lineage>
        <taxon>Bacteria</taxon>
        <taxon>Pseudomonadati</taxon>
        <taxon>Pseudomonadota</taxon>
        <taxon>Alphaproteobacteria</taxon>
        <taxon>Hyphomicrobiales</taxon>
        <taxon>Brucellaceae</taxon>
        <taxon>Brucella/Ochrobactrum group</taxon>
        <taxon>Ochrobactrum</taxon>
    </lineage>
</organism>
<dbReference type="EMBL" id="CP022605">
    <property type="protein sequence ID" value="ASV88359.1"/>
    <property type="molecule type" value="Genomic_DNA"/>
</dbReference>
<dbReference type="KEGG" id="och:CES85_3503"/>
<dbReference type="GO" id="GO:0047075">
    <property type="term" value="F:2,5-dihydroxypyridine 5,6-dioxygenase activity"/>
    <property type="evidence" value="ECO:0007669"/>
    <property type="project" value="UniProtKB-EC"/>
</dbReference>
<dbReference type="SUPFAM" id="SSF144052">
    <property type="entry name" value="Thermophilic metalloprotease-like"/>
    <property type="match status" value="1"/>
</dbReference>
<dbReference type="PANTHER" id="PTHR34448">
    <property type="entry name" value="AMINOPEPTIDASE"/>
    <property type="match status" value="1"/>
</dbReference>
<dbReference type="InterPro" id="IPR052170">
    <property type="entry name" value="M29_Exopeptidase"/>
</dbReference>
<proteinExistence type="predicted"/>
<dbReference type="RefSeq" id="WP_095448577.1">
    <property type="nucleotide sequence ID" value="NZ_CP022605.1"/>
</dbReference>
<evidence type="ECO:0000313" key="2">
    <source>
        <dbReference type="EMBL" id="ASV88359.1"/>
    </source>
</evidence>
<dbReference type="AlphaFoldDB" id="A0A248UPZ6"/>
<dbReference type="Proteomes" id="UP000215256">
    <property type="component" value="Plasmid unnamed1"/>
</dbReference>
<sequence length="347" mass="37980">MSISDAQFLKGWRHVLEMCNLKAGEQVTILTSDDSNKQIAYIAKLAASDLGAVVTELNLAPVNSEKAISPDKSGYIGKTPLDGNVAALACLKASDLVIDTLQLLFSKEQEQVLKTGTRMLLAVEPPAIMMRQIPRPEDKLRVLAAAKKIGSAKEMHVTSKAGTDFRCRLGQYPVLTQYGLADEPGRWDHWPSCFSARWPDEGSAEGTIVIDEGDILLPFKKYARSPITVTIQKGFIVDIKGGYDAEFMRKFMESFNDPRAYAMAHVGWGLENRANWTVLGLYNPEAQLGMDARSFAGNFLWSSGPNTEAGGDRDTPCHLDIPLRNCSVSLDGEVMTLEGAVIPADQK</sequence>
<geneLocation type="plasmid" evidence="2 3">
    <name>unnamed1</name>
</geneLocation>
<keyword evidence="2" id="KW-0614">Plasmid</keyword>
<dbReference type="GO" id="GO:0046872">
    <property type="term" value="F:metal ion binding"/>
    <property type="evidence" value="ECO:0007669"/>
    <property type="project" value="UniProtKB-KW"/>
</dbReference>
<dbReference type="Pfam" id="PF26233">
    <property type="entry name" value="NicX"/>
    <property type="match status" value="1"/>
</dbReference>
<dbReference type="PANTHER" id="PTHR34448:SF1">
    <property type="entry name" value="BLL6088 PROTEIN"/>
    <property type="match status" value="1"/>
</dbReference>
<evidence type="ECO:0000313" key="3">
    <source>
        <dbReference type="Proteomes" id="UP000215256"/>
    </source>
</evidence>
<reference evidence="2 3" key="1">
    <citation type="submission" date="2017-07" db="EMBL/GenBank/DDBJ databases">
        <title>Phylogenetic study on the rhizospheric bacterium Ochrobactrum sp. A44.</title>
        <authorList>
            <person name="Krzyzanowska D.M."/>
            <person name="Ossowicki A."/>
            <person name="Rajewska M."/>
            <person name="Maciag T."/>
            <person name="Kaczynski Z."/>
            <person name="Czerwicka M."/>
            <person name="Jafra S."/>
        </authorList>
    </citation>
    <scope>NUCLEOTIDE SEQUENCE [LARGE SCALE GENOMIC DNA]</scope>
    <source>
        <strain evidence="2 3">A44</strain>
        <plasmid evidence="2 3">unnamed1</plasmid>
    </source>
</reference>
<dbReference type="InterPro" id="IPR058739">
    <property type="entry name" value="NicX"/>
</dbReference>
<name>A0A248UPZ6_9HYPH</name>
<keyword evidence="2" id="KW-0223">Dioxygenase</keyword>
<gene>
    <name evidence="2" type="primary">nicX</name>
    <name evidence="2" type="ORF">CES85_3503</name>
</gene>
<evidence type="ECO:0000256" key="1">
    <source>
        <dbReference type="ARBA" id="ARBA00022723"/>
    </source>
</evidence>
<accession>A0A248UPZ6</accession>
<keyword evidence="2" id="KW-0560">Oxidoreductase</keyword>
<dbReference type="EC" id="1.13.11.9" evidence="2"/>
<keyword evidence="1" id="KW-0479">Metal-binding</keyword>
<dbReference type="OrthoDB" id="6918951at2"/>